<proteinExistence type="predicted"/>
<dbReference type="Proteomes" id="UP000198937">
    <property type="component" value="Unassembled WGS sequence"/>
</dbReference>
<organism evidence="2 3">
    <name type="scientific">Micromonospora yangpuensis</name>
    <dbReference type="NCBI Taxonomy" id="683228"/>
    <lineage>
        <taxon>Bacteria</taxon>
        <taxon>Bacillati</taxon>
        <taxon>Actinomycetota</taxon>
        <taxon>Actinomycetes</taxon>
        <taxon>Micromonosporales</taxon>
        <taxon>Micromonosporaceae</taxon>
        <taxon>Micromonospora</taxon>
    </lineage>
</organism>
<reference evidence="2 3" key="1">
    <citation type="submission" date="2016-06" db="EMBL/GenBank/DDBJ databases">
        <authorList>
            <person name="Kjaerup R.B."/>
            <person name="Dalgaard T.S."/>
            <person name="Juul-Madsen H.R."/>
        </authorList>
    </citation>
    <scope>NUCLEOTIDE SEQUENCE [LARGE SCALE GENOMIC DNA]</scope>
    <source>
        <strain evidence="2 3">DSM 45577</strain>
    </source>
</reference>
<dbReference type="EMBL" id="FMIA01000002">
    <property type="protein sequence ID" value="SCL52907.1"/>
    <property type="molecule type" value="Genomic_DNA"/>
</dbReference>
<evidence type="ECO:0000313" key="3">
    <source>
        <dbReference type="Proteomes" id="UP000198937"/>
    </source>
</evidence>
<dbReference type="STRING" id="683228.GA0070617_2212"/>
<keyword evidence="3" id="KW-1185">Reference proteome</keyword>
<protein>
    <submittedName>
        <fullName evidence="2">Uncharacterized protein</fullName>
    </submittedName>
</protein>
<sequence length="244" mass="24740">MTDDRPTAVALRHATARTRVGHSGTRRFPPAVAPSSGLSGTVRLAAMQPGVSSLDLSVGFQRSRTGRVISLTVAGFLLVVLCGCLGAILGQFVTMGRNAQLSAVLALASGALAALGTTLLVVRTARLGATLTGTRLTVTGLTSRTVDLRTATSVSLHATADSHTGVASDGSVVATGGSTRTPVLTVTGPEGTVRLRLRGAEGVLVPAGQMVALADALGWAHCPGAREAAGWLRAMAADPRTMLL</sequence>
<keyword evidence="1" id="KW-1133">Transmembrane helix</keyword>
<keyword evidence="1" id="KW-0812">Transmembrane</keyword>
<evidence type="ECO:0000313" key="2">
    <source>
        <dbReference type="EMBL" id="SCL52907.1"/>
    </source>
</evidence>
<feature type="transmembrane region" description="Helical" evidence="1">
    <location>
        <begin position="68"/>
        <end position="89"/>
    </location>
</feature>
<accession>A0A1C6UFU1</accession>
<dbReference type="AlphaFoldDB" id="A0A1C6UFU1"/>
<evidence type="ECO:0000256" key="1">
    <source>
        <dbReference type="SAM" id="Phobius"/>
    </source>
</evidence>
<keyword evidence="1" id="KW-0472">Membrane</keyword>
<feature type="transmembrane region" description="Helical" evidence="1">
    <location>
        <begin position="101"/>
        <end position="122"/>
    </location>
</feature>
<name>A0A1C6UFU1_9ACTN</name>
<gene>
    <name evidence="2" type="ORF">GA0070617_2212</name>
</gene>